<name>A0A0A9XKP6_LYGHE</name>
<feature type="chain" id="PRO_5002070033" evidence="1">
    <location>
        <begin position="19"/>
        <end position="101"/>
    </location>
</feature>
<sequence length="101" mass="11647">MARCLIVAVLMVVSSVNTLRVVEQYPWYRVPKQVCLDMQEDLPRKPYCKCWQSMTPKDWEDTSVLKWICNGRDPNNVVKDQPSWPSYPPVYTIPSNPSATG</sequence>
<reference evidence="2" key="1">
    <citation type="journal article" date="2014" name="PLoS ONE">
        <title>Transcriptome-Based Identification of ABC Transporters in the Western Tarnished Plant Bug Lygus hesperus.</title>
        <authorList>
            <person name="Hull J.J."/>
            <person name="Chaney K."/>
            <person name="Geib S.M."/>
            <person name="Fabrick J.A."/>
            <person name="Brent C.S."/>
            <person name="Walsh D."/>
            <person name="Lavine L.C."/>
        </authorList>
    </citation>
    <scope>NUCLEOTIDE SEQUENCE</scope>
</reference>
<evidence type="ECO:0000256" key="1">
    <source>
        <dbReference type="SAM" id="SignalP"/>
    </source>
</evidence>
<proteinExistence type="predicted"/>
<dbReference type="EMBL" id="GBHO01023388">
    <property type="protein sequence ID" value="JAG20216.1"/>
    <property type="molecule type" value="Transcribed_RNA"/>
</dbReference>
<reference evidence="2" key="2">
    <citation type="submission" date="2014-07" db="EMBL/GenBank/DDBJ databases">
        <authorList>
            <person name="Hull J."/>
        </authorList>
    </citation>
    <scope>NUCLEOTIDE SEQUENCE</scope>
</reference>
<organism evidence="2">
    <name type="scientific">Lygus hesperus</name>
    <name type="common">Western plant bug</name>
    <dbReference type="NCBI Taxonomy" id="30085"/>
    <lineage>
        <taxon>Eukaryota</taxon>
        <taxon>Metazoa</taxon>
        <taxon>Ecdysozoa</taxon>
        <taxon>Arthropoda</taxon>
        <taxon>Hexapoda</taxon>
        <taxon>Insecta</taxon>
        <taxon>Pterygota</taxon>
        <taxon>Neoptera</taxon>
        <taxon>Paraneoptera</taxon>
        <taxon>Hemiptera</taxon>
        <taxon>Heteroptera</taxon>
        <taxon>Panheteroptera</taxon>
        <taxon>Cimicomorpha</taxon>
        <taxon>Miridae</taxon>
        <taxon>Mirini</taxon>
        <taxon>Lygus</taxon>
    </lineage>
</organism>
<dbReference type="AlphaFoldDB" id="A0A0A9XKP6"/>
<protein>
    <submittedName>
        <fullName evidence="2">Alpha trans-inducing factor 78 kDa protein</fullName>
    </submittedName>
</protein>
<accession>A0A0A9XKP6</accession>
<gene>
    <name evidence="2" type="primary">UL46</name>
    <name evidence="2" type="ORF">CM83_23569</name>
</gene>
<feature type="signal peptide" evidence="1">
    <location>
        <begin position="1"/>
        <end position="18"/>
    </location>
</feature>
<evidence type="ECO:0000313" key="2">
    <source>
        <dbReference type="EMBL" id="JAG20216.1"/>
    </source>
</evidence>
<keyword evidence="1" id="KW-0732">Signal</keyword>